<organism evidence="1 2">
    <name type="scientific">Pedococcus aerophilus</name>
    <dbReference type="NCBI Taxonomy" id="436356"/>
    <lineage>
        <taxon>Bacteria</taxon>
        <taxon>Bacillati</taxon>
        <taxon>Actinomycetota</taxon>
        <taxon>Actinomycetes</taxon>
        <taxon>Micrococcales</taxon>
        <taxon>Intrasporangiaceae</taxon>
        <taxon>Pedococcus</taxon>
    </lineage>
</organism>
<proteinExistence type="predicted"/>
<dbReference type="Proteomes" id="UP001501326">
    <property type="component" value="Unassembled WGS sequence"/>
</dbReference>
<gene>
    <name evidence="1" type="ORF">GCM10009867_21000</name>
</gene>
<protein>
    <submittedName>
        <fullName evidence="1">Uncharacterized protein</fullName>
    </submittedName>
</protein>
<name>A0ABN3UPE0_9MICO</name>
<keyword evidence="2" id="KW-1185">Reference proteome</keyword>
<dbReference type="RefSeq" id="WP_344192898.1">
    <property type="nucleotide sequence ID" value="NZ_BAAARN010000001.1"/>
</dbReference>
<reference evidence="1 2" key="1">
    <citation type="journal article" date="2019" name="Int. J. Syst. Evol. Microbiol.">
        <title>The Global Catalogue of Microorganisms (GCM) 10K type strain sequencing project: providing services to taxonomists for standard genome sequencing and annotation.</title>
        <authorList>
            <consortium name="The Broad Institute Genomics Platform"/>
            <consortium name="The Broad Institute Genome Sequencing Center for Infectious Disease"/>
            <person name="Wu L."/>
            <person name="Ma J."/>
        </authorList>
    </citation>
    <scope>NUCLEOTIDE SEQUENCE [LARGE SCALE GENOMIC DNA]</scope>
    <source>
        <strain evidence="1 2">JCM 16378</strain>
    </source>
</reference>
<comment type="caution">
    <text evidence="1">The sequence shown here is derived from an EMBL/GenBank/DDBJ whole genome shotgun (WGS) entry which is preliminary data.</text>
</comment>
<sequence length="280" mass="31782">MREVVDEANVGRWKEIATSTRWTLRVLSQVGDPVDSSPFTTLNAVYPEKASDWCRGFLEASAEHMRHWADFAAPLKWHPDHVVTHTFRPAQTLARAAMESASQAVWIMSPNEAEECARRHLCLVRWDYAEYRKSLAQDEKHLARELDQRLLAAVQEHFPEEALRMPNYLTVLRETAGVVGRDPNEVESIWRASSGSAHGKRWPALTLQRSTPGREYEPGQFRTTIMPDPDAMTRALELADALLSYGAMRFLQLSGIDFMSAHQDAITWVESLLPRVDGVD</sequence>
<accession>A0ABN3UPE0</accession>
<evidence type="ECO:0000313" key="1">
    <source>
        <dbReference type="EMBL" id="GAA2736398.1"/>
    </source>
</evidence>
<dbReference type="EMBL" id="BAAARN010000001">
    <property type="protein sequence ID" value="GAA2736398.1"/>
    <property type="molecule type" value="Genomic_DNA"/>
</dbReference>
<evidence type="ECO:0000313" key="2">
    <source>
        <dbReference type="Proteomes" id="UP001501326"/>
    </source>
</evidence>